<keyword evidence="10" id="KW-0732">Signal</keyword>
<accession>A0ABW5IFZ8</accession>
<evidence type="ECO:0000259" key="12">
    <source>
        <dbReference type="Pfam" id="PF07715"/>
    </source>
</evidence>
<dbReference type="Pfam" id="PF13715">
    <property type="entry name" value="CarbopepD_reg_2"/>
    <property type="match status" value="1"/>
</dbReference>
<dbReference type="Gene3D" id="2.60.40.1120">
    <property type="entry name" value="Carboxypeptidase-like, regulatory domain"/>
    <property type="match status" value="1"/>
</dbReference>
<evidence type="ECO:0000256" key="5">
    <source>
        <dbReference type="ARBA" id="ARBA00023077"/>
    </source>
</evidence>
<comment type="subcellular location">
    <subcellularLocation>
        <location evidence="1 8">Cell outer membrane</location>
        <topology evidence="1 8">Multi-pass membrane protein</topology>
    </subcellularLocation>
</comment>
<protein>
    <submittedName>
        <fullName evidence="13">SusC/RagA family TonB-linked outer membrane protein</fullName>
    </submittedName>
</protein>
<evidence type="ECO:0000256" key="7">
    <source>
        <dbReference type="ARBA" id="ARBA00023237"/>
    </source>
</evidence>
<dbReference type="InterPro" id="IPR012910">
    <property type="entry name" value="Plug_dom"/>
</dbReference>
<feature type="signal peptide" evidence="10">
    <location>
        <begin position="1"/>
        <end position="28"/>
    </location>
</feature>
<dbReference type="Pfam" id="PF07715">
    <property type="entry name" value="Plug"/>
    <property type="match status" value="1"/>
</dbReference>
<dbReference type="NCBIfam" id="TIGR04057">
    <property type="entry name" value="SusC_RagA_signa"/>
    <property type="match status" value="1"/>
</dbReference>
<evidence type="ECO:0000259" key="11">
    <source>
        <dbReference type="Pfam" id="PF00593"/>
    </source>
</evidence>
<evidence type="ECO:0000313" key="14">
    <source>
        <dbReference type="Proteomes" id="UP001597544"/>
    </source>
</evidence>
<feature type="domain" description="TonB-dependent receptor plug" evidence="12">
    <location>
        <begin position="146"/>
        <end position="261"/>
    </location>
</feature>
<comment type="similarity">
    <text evidence="8 9">Belongs to the TonB-dependent receptor family.</text>
</comment>
<dbReference type="Gene3D" id="2.40.170.20">
    <property type="entry name" value="TonB-dependent receptor, beta-barrel domain"/>
    <property type="match status" value="1"/>
</dbReference>
<evidence type="ECO:0000256" key="2">
    <source>
        <dbReference type="ARBA" id="ARBA00022448"/>
    </source>
</evidence>
<keyword evidence="5 9" id="KW-0798">TonB box</keyword>
<evidence type="ECO:0000313" key="13">
    <source>
        <dbReference type="EMBL" id="MFD2512325.1"/>
    </source>
</evidence>
<keyword evidence="3 8" id="KW-1134">Transmembrane beta strand</keyword>
<dbReference type="InterPro" id="IPR023996">
    <property type="entry name" value="TonB-dep_OMP_SusC/RagA"/>
</dbReference>
<dbReference type="Pfam" id="PF00593">
    <property type="entry name" value="TonB_dep_Rec_b-barrel"/>
    <property type="match status" value="1"/>
</dbReference>
<evidence type="ECO:0000256" key="3">
    <source>
        <dbReference type="ARBA" id="ARBA00022452"/>
    </source>
</evidence>
<keyword evidence="2 8" id="KW-0813">Transport</keyword>
<dbReference type="Gene3D" id="2.170.130.10">
    <property type="entry name" value="TonB-dependent receptor, plug domain"/>
    <property type="match status" value="1"/>
</dbReference>
<evidence type="ECO:0000256" key="9">
    <source>
        <dbReference type="RuleBase" id="RU003357"/>
    </source>
</evidence>
<dbReference type="Proteomes" id="UP001597544">
    <property type="component" value="Unassembled WGS sequence"/>
</dbReference>
<dbReference type="NCBIfam" id="TIGR04056">
    <property type="entry name" value="OMP_RagA_SusC"/>
    <property type="match status" value="1"/>
</dbReference>
<evidence type="ECO:0000256" key="8">
    <source>
        <dbReference type="PROSITE-ProRule" id="PRU01360"/>
    </source>
</evidence>
<keyword evidence="6 8" id="KW-0472">Membrane</keyword>
<dbReference type="InterPro" id="IPR037066">
    <property type="entry name" value="Plug_dom_sf"/>
</dbReference>
<keyword evidence="14" id="KW-1185">Reference proteome</keyword>
<comment type="caution">
    <text evidence="13">The sequence shown here is derived from an EMBL/GenBank/DDBJ whole genome shotgun (WGS) entry which is preliminary data.</text>
</comment>
<dbReference type="InterPro" id="IPR000531">
    <property type="entry name" value="Beta-barrel_TonB"/>
</dbReference>
<dbReference type="RefSeq" id="WP_377502196.1">
    <property type="nucleotide sequence ID" value="NZ_JBHULU010000001.1"/>
</dbReference>
<dbReference type="InterPro" id="IPR008969">
    <property type="entry name" value="CarboxyPept-like_regulatory"/>
</dbReference>
<name>A0ABW5IFZ8_9BACT</name>
<dbReference type="EMBL" id="JBHULU010000001">
    <property type="protein sequence ID" value="MFD2512325.1"/>
    <property type="molecule type" value="Genomic_DNA"/>
</dbReference>
<organism evidence="13 14">
    <name type="scientific">Pontibacter locisalis</name>
    <dbReference type="NCBI Taxonomy" id="1719035"/>
    <lineage>
        <taxon>Bacteria</taxon>
        <taxon>Pseudomonadati</taxon>
        <taxon>Bacteroidota</taxon>
        <taxon>Cytophagia</taxon>
        <taxon>Cytophagales</taxon>
        <taxon>Hymenobacteraceae</taxon>
        <taxon>Pontibacter</taxon>
    </lineage>
</organism>
<gene>
    <name evidence="13" type="ORF">ACFSRY_00485</name>
</gene>
<dbReference type="SUPFAM" id="SSF56935">
    <property type="entry name" value="Porins"/>
    <property type="match status" value="1"/>
</dbReference>
<evidence type="ECO:0000256" key="10">
    <source>
        <dbReference type="SAM" id="SignalP"/>
    </source>
</evidence>
<feature type="domain" description="TonB-dependent receptor-like beta-barrel" evidence="11">
    <location>
        <begin position="422"/>
        <end position="975"/>
    </location>
</feature>
<dbReference type="PROSITE" id="PS52016">
    <property type="entry name" value="TONB_DEPENDENT_REC_3"/>
    <property type="match status" value="1"/>
</dbReference>
<feature type="chain" id="PRO_5047030729" evidence="10">
    <location>
        <begin position="29"/>
        <end position="1011"/>
    </location>
</feature>
<proteinExistence type="inferred from homology"/>
<dbReference type="InterPro" id="IPR036942">
    <property type="entry name" value="Beta-barrel_TonB_sf"/>
</dbReference>
<dbReference type="InterPro" id="IPR023997">
    <property type="entry name" value="TonB-dep_OMP_SusC/RagA_CS"/>
</dbReference>
<keyword evidence="7 8" id="KW-0998">Cell outer membrane</keyword>
<evidence type="ECO:0000256" key="1">
    <source>
        <dbReference type="ARBA" id="ARBA00004571"/>
    </source>
</evidence>
<reference evidence="14" key="1">
    <citation type="journal article" date="2019" name="Int. J. Syst. Evol. Microbiol.">
        <title>The Global Catalogue of Microorganisms (GCM) 10K type strain sequencing project: providing services to taxonomists for standard genome sequencing and annotation.</title>
        <authorList>
            <consortium name="The Broad Institute Genomics Platform"/>
            <consortium name="The Broad Institute Genome Sequencing Center for Infectious Disease"/>
            <person name="Wu L."/>
            <person name="Ma J."/>
        </authorList>
    </citation>
    <scope>NUCLEOTIDE SEQUENCE [LARGE SCALE GENOMIC DNA]</scope>
    <source>
        <strain evidence="14">KCTC 42498</strain>
    </source>
</reference>
<dbReference type="InterPro" id="IPR039426">
    <property type="entry name" value="TonB-dep_rcpt-like"/>
</dbReference>
<evidence type="ECO:0000256" key="4">
    <source>
        <dbReference type="ARBA" id="ARBA00022692"/>
    </source>
</evidence>
<sequence length="1011" mass="110772">MQKKSTKRISFGLTMALCCLYISGNANAESGDGNPVVVKNNTEVTSSLQARQQNVSLRGKVVNENGEGLPGVTVVLKGTTTGTSTDVNGNFSLSVPQTGGTLVFSYIGYTNQEVAIGNQSNFNVTLRPDTKALQEVVVVGYGTQKKSDVTGAVTAVTSDEFVKGQNTTPEQLIQGKVAGVQITSNSGAPGAGSRIRIRGGASLFASNDPLIVIDGVPIDNGGVSGVANPLSFLNPDDIASFNILKDASATAIYGSRASNGVIIITTKKGKAGEKLSVNFSTQHSYSTVTDKIDVLSGDEFRALVNETGTQTQKDLLGDASTDWQDVIYRDAYITDNTISLSGSYKSLPYRLSLGYLNQDGVLKTSNFERKSLGLSLNPSFLDDHLSVNLNFKGALTESVFANEGAIGAAIIFDPTRPVFQPDNQFGGYFQWTLNNAFNTLAPTNPLSLLKQRDDQGEANRWIGNVQIDYKFHFLPELRANLNIGTDRSDSEGRIIEAANYAPNQYGVQTISRYAQNRENDLLDFYLNYTKELTGINSRIEATAGYSFQDFFSKSPDFNFVDAEGNIIGTPVDGIPSQSHYRLKSYFGRLNYSLLDRYLLTATVRYDGSSRFSEDNRWGVFPALAFAWRISEEGFMQDVGFVSDLKLRLGYGVTGQQDIGPLFPYLARYTRADNTAQYQFGNTFYNTFRPEGYDVGIKWEETTTYNAGLDFGFLSNRITGSLDVFFKDTEDLLAEINVPAGTNLTNRLFTNVGSMETKGLEAALNFVAVSNEKLTWNIGINGTLIDQEITGLSKVEDPSFTGYDVGGISGGVGNTIQKYTLGYAPFSFFVYKQVYGADGKPVEGLYADLNGDGEITPEDKYLYKNPTANFNLGFNTQVNYGNWDLSTVVRGNFGNYMYNNVYSNLGTTQSFSFPNYLNNVSANVLETGFGTYQLFSDYYIENASFLRMDNLTLGYNFGRVLNDKVGLRLSANVQNVFVITEYNGLDPEVPSGIDYSLYPRPRVYTLGLFLNL</sequence>
<evidence type="ECO:0000256" key="6">
    <source>
        <dbReference type="ARBA" id="ARBA00023136"/>
    </source>
</evidence>
<dbReference type="SUPFAM" id="SSF49464">
    <property type="entry name" value="Carboxypeptidase regulatory domain-like"/>
    <property type="match status" value="1"/>
</dbReference>
<keyword evidence="4 8" id="KW-0812">Transmembrane</keyword>